<evidence type="ECO:0000256" key="1">
    <source>
        <dbReference type="SAM" id="MobiDB-lite"/>
    </source>
</evidence>
<feature type="compositionally biased region" description="Basic residues" evidence="1">
    <location>
        <begin position="142"/>
        <end position="162"/>
    </location>
</feature>
<keyword evidence="3" id="KW-1185">Reference proteome</keyword>
<accession>A0AAV4G056</accession>
<dbReference type="AlphaFoldDB" id="A0AAV4G056"/>
<evidence type="ECO:0000313" key="2">
    <source>
        <dbReference type="EMBL" id="GFR78360.1"/>
    </source>
</evidence>
<feature type="region of interest" description="Disordered" evidence="1">
    <location>
        <begin position="142"/>
        <end position="188"/>
    </location>
</feature>
<name>A0AAV4G056_9GAST</name>
<comment type="caution">
    <text evidence="2">The sequence shown here is derived from an EMBL/GenBank/DDBJ whole genome shotgun (WGS) entry which is preliminary data.</text>
</comment>
<evidence type="ECO:0008006" key="4">
    <source>
        <dbReference type="Google" id="ProtNLM"/>
    </source>
</evidence>
<reference evidence="2 3" key="1">
    <citation type="journal article" date="2021" name="Elife">
        <title>Chloroplast acquisition without the gene transfer in kleptoplastic sea slugs, Plakobranchus ocellatus.</title>
        <authorList>
            <person name="Maeda T."/>
            <person name="Takahashi S."/>
            <person name="Yoshida T."/>
            <person name="Shimamura S."/>
            <person name="Takaki Y."/>
            <person name="Nagai Y."/>
            <person name="Toyoda A."/>
            <person name="Suzuki Y."/>
            <person name="Arimoto A."/>
            <person name="Ishii H."/>
            <person name="Satoh N."/>
            <person name="Nishiyama T."/>
            <person name="Hasebe M."/>
            <person name="Maruyama T."/>
            <person name="Minagawa J."/>
            <person name="Obokata J."/>
            <person name="Shigenobu S."/>
        </authorList>
    </citation>
    <scope>NUCLEOTIDE SEQUENCE [LARGE SCALE GENOMIC DNA]</scope>
</reference>
<sequence>RSNSAVSCSAEQLKCKTAYDSADSSTNKCQNARQWRKCLEGLMANCKVLFPYQLNKAEATYCYAMCPGCPDRDATDDTDAAGAHLSCDDRMERCRTKSLSFHTSNRCDQAWKWRRCLDDLRSECHVNYPRDLNQLQAVHCYKPKGKGKSKTGAKPSKPKAPAKKPQAPPKKPQAPPKKPQPADDCATKERNCKPANAKTCDDARKWRNCLDTIKDECGMKVYTRELNVLQAMSCYG</sequence>
<dbReference type="Proteomes" id="UP000762676">
    <property type="component" value="Unassembled WGS sequence"/>
</dbReference>
<evidence type="ECO:0000313" key="3">
    <source>
        <dbReference type="Proteomes" id="UP000762676"/>
    </source>
</evidence>
<dbReference type="EMBL" id="BMAT01001019">
    <property type="protein sequence ID" value="GFR78360.1"/>
    <property type="molecule type" value="Genomic_DNA"/>
</dbReference>
<protein>
    <recommendedName>
        <fullName evidence="4">ShKT domain-containing protein</fullName>
    </recommendedName>
</protein>
<proteinExistence type="predicted"/>
<organism evidence="2 3">
    <name type="scientific">Elysia marginata</name>
    <dbReference type="NCBI Taxonomy" id="1093978"/>
    <lineage>
        <taxon>Eukaryota</taxon>
        <taxon>Metazoa</taxon>
        <taxon>Spiralia</taxon>
        <taxon>Lophotrochozoa</taxon>
        <taxon>Mollusca</taxon>
        <taxon>Gastropoda</taxon>
        <taxon>Heterobranchia</taxon>
        <taxon>Euthyneura</taxon>
        <taxon>Panpulmonata</taxon>
        <taxon>Sacoglossa</taxon>
        <taxon>Placobranchoidea</taxon>
        <taxon>Plakobranchidae</taxon>
        <taxon>Elysia</taxon>
    </lineage>
</organism>
<feature type="non-terminal residue" evidence="2">
    <location>
        <position position="1"/>
    </location>
</feature>
<gene>
    <name evidence="2" type="ORF">ElyMa_000532200</name>
</gene>
<feature type="compositionally biased region" description="Pro residues" evidence="1">
    <location>
        <begin position="166"/>
        <end position="179"/>
    </location>
</feature>